<dbReference type="Proteomes" id="UP001229486">
    <property type="component" value="Unassembled WGS sequence"/>
</dbReference>
<evidence type="ECO:0000256" key="1">
    <source>
        <dbReference type="SAM" id="MobiDB-lite"/>
    </source>
</evidence>
<protein>
    <recommendedName>
        <fullName evidence="4">Excisionase</fullName>
    </recommendedName>
</protein>
<accession>A0AB73IMD0</accession>
<proteinExistence type="predicted"/>
<feature type="compositionally biased region" description="Basic and acidic residues" evidence="1">
    <location>
        <begin position="111"/>
        <end position="123"/>
    </location>
</feature>
<sequence>MVRFVTIEKFCELTGYTPAAVYTRKCKGMWPEGSVWRYEPGSRKILMDIVAFEEWVESGDTSFLRARTGVSMRSPTRPSLDGSGLISKQQRLPSLRPVLESPPQPKTRRRTREDNPEDREGDR</sequence>
<organism evidence="2 3">
    <name type="scientific">Paraburkholderia caledonica</name>
    <dbReference type="NCBI Taxonomy" id="134536"/>
    <lineage>
        <taxon>Bacteria</taxon>
        <taxon>Pseudomonadati</taxon>
        <taxon>Pseudomonadota</taxon>
        <taxon>Betaproteobacteria</taxon>
        <taxon>Burkholderiales</taxon>
        <taxon>Burkholderiaceae</taxon>
        <taxon>Paraburkholderia</taxon>
    </lineage>
</organism>
<gene>
    <name evidence="2" type="ORF">J2793_006604</name>
</gene>
<evidence type="ECO:0000313" key="2">
    <source>
        <dbReference type="EMBL" id="MDP9651129.1"/>
    </source>
</evidence>
<feature type="region of interest" description="Disordered" evidence="1">
    <location>
        <begin position="67"/>
        <end position="123"/>
    </location>
</feature>
<evidence type="ECO:0008006" key="4">
    <source>
        <dbReference type="Google" id="ProtNLM"/>
    </source>
</evidence>
<dbReference type="AlphaFoldDB" id="A0AB73IMD0"/>
<dbReference type="EMBL" id="JAURTK010000015">
    <property type="protein sequence ID" value="MDP9651129.1"/>
    <property type="molecule type" value="Genomic_DNA"/>
</dbReference>
<name>A0AB73IMD0_9BURK</name>
<reference evidence="2" key="1">
    <citation type="submission" date="2023-07" db="EMBL/GenBank/DDBJ databases">
        <title>Sorghum-associated microbial communities from plants grown in Nebraska, USA.</title>
        <authorList>
            <person name="Schachtman D."/>
        </authorList>
    </citation>
    <scope>NUCLEOTIDE SEQUENCE</scope>
    <source>
        <strain evidence="2">DS1061</strain>
    </source>
</reference>
<evidence type="ECO:0000313" key="3">
    <source>
        <dbReference type="Proteomes" id="UP001229486"/>
    </source>
</evidence>
<comment type="caution">
    <text evidence="2">The sequence shown here is derived from an EMBL/GenBank/DDBJ whole genome shotgun (WGS) entry which is preliminary data.</text>
</comment>